<dbReference type="Proteomes" id="UP000183945">
    <property type="component" value="Unassembled WGS sequence"/>
</dbReference>
<dbReference type="Pfam" id="PF13439">
    <property type="entry name" value="Glyco_transf_4"/>
    <property type="match status" value="1"/>
</dbReference>
<feature type="region of interest" description="Disordered" evidence="1">
    <location>
        <begin position="403"/>
        <end position="458"/>
    </location>
</feature>
<evidence type="ECO:0000259" key="3">
    <source>
        <dbReference type="Pfam" id="PF13439"/>
    </source>
</evidence>
<organism evidence="4 5">
    <name type="scientific">Salegentibacter echinorum</name>
    <dbReference type="NCBI Taxonomy" id="1073325"/>
    <lineage>
        <taxon>Bacteria</taxon>
        <taxon>Pseudomonadati</taxon>
        <taxon>Bacteroidota</taxon>
        <taxon>Flavobacteriia</taxon>
        <taxon>Flavobacteriales</taxon>
        <taxon>Flavobacteriaceae</taxon>
        <taxon>Salegentibacter</taxon>
    </lineage>
</organism>
<name>A0A1M5LM41_SALEC</name>
<dbReference type="RefSeq" id="WP_072881658.1">
    <property type="nucleotide sequence ID" value="NZ_FQVT01000021.1"/>
</dbReference>
<accession>A0A1M5LM41</accession>
<dbReference type="PANTHER" id="PTHR12526:SF630">
    <property type="entry name" value="GLYCOSYLTRANSFERASE"/>
    <property type="match status" value="1"/>
</dbReference>
<dbReference type="STRING" id="1073325.SAMN05444483_1214"/>
<evidence type="ECO:0000313" key="5">
    <source>
        <dbReference type="Proteomes" id="UP000183945"/>
    </source>
</evidence>
<dbReference type="InterPro" id="IPR028098">
    <property type="entry name" value="Glyco_trans_4-like_N"/>
</dbReference>
<dbReference type="InterPro" id="IPR001296">
    <property type="entry name" value="Glyco_trans_1"/>
</dbReference>
<evidence type="ECO:0000313" key="4">
    <source>
        <dbReference type="EMBL" id="SHG65970.1"/>
    </source>
</evidence>
<feature type="domain" description="Glycosyl transferase family 1" evidence="2">
    <location>
        <begin position="187"/>
        <end position="308"/>
    </location>
</feature>
<dbReference type="GO" id="GO:0016757">
    <property type="term" value="F:glycosyltransferase activity"/>
    <property type="evidence" value="ECO:0007669"/>
    <property type="project" value="InterPro"/>
</dbReference>
<feature type="compositionally biased region" description="Polar residues" evidence="1">
    <location>
        <begin position="405"/>
        <end position="425"/>
    </location>
</feature>
<sequence length="818" mass="92870">MKIAVITHTLHSRQQHKLYAYAPYVREMNYWFSGFEEVRVVAPVIPKAKNNLPLEYKKSGIQLEEVPAFSLLSFSNILRTFFLLPFIFYKVFRAMQWGDHVHLRCPGNMGLIGCLVQVFFPKKPKTVKYAGNWDPEAQQPFTYKLQKKILSNTFLSRNIRVLVYGEWPGQSKNILPFFTASFSEAEKPVVEKEFNKPFKFLFVGSLVAGKRPKLAIQLIEKLITKKVLVKLEIYGDGVLRKELEEYVVSKNLEPFVIFFGNKKLETVKEAYKKAHFLILASKSEGWPKAVAEAMFFGCIPIVTSVSCVPWMLGAPSVSKEETNIVTLAERGIIIGSKFKVQGSRFKVQSSGFEGAKLLDQLVQDVEALTIDAERKKEMSKAAQQWSQQYTLERFEKGIREILGKQPQNPNQTANTKRPTENQQPLTGKRLPRSFVARNDTTHNPQPTSENRHPITRNPKQLRVLQLIDSLRPGGAERLTVDLANGLAGKVGFSAVCASRIEGGFKKDLKKEVGYIFLNKKSSVDMGAIFRLKKYIKTNKIELLHAHGTSVFMGCIQKILNPKLKLIWHDHYGNRIDNENFTAFLLKICSLFFDGIICVNKELLSWSKEQLFSKKLRYIPNFVSAKYHCKRSNLNVNQKITIVQLANLKTPKNHLVSLKAFKIIVGRTPDCQLVLVGKGYNDVYSEEIKRYIQRENLQDKVFLKGQQTELKSYLKDAHIGILSSDSEGLPISLLEYGLAGLPVVCTNVGDCEKVVGEFGKLVPKNDPKALAAAILSYLDNPEMMKTDAEKFQQQVIDNYSEEVVLSKFLDFYNEISLNA</sequence>
<protein>
    <submittedName>
        <fullName evidence="4">Glycosyltransferase involved in cell wall bisynthesis</fullName>
    </submittedName>
</protein>
<dbReference type="EMBL" id="FQVT01000021">
    <property type="protein sequence ID" value="SHG65970.1"/>
    <property type="molecule type" value="Genomic_DNA"/>
</dbReference>
<evidence type="ECO:0000256" key="1">
    <source>
        <dbReference type="SAM" id="MobiDB-lite"/>
    </source>
</evidence>
<dbReference type="Pfam" id="PF00534">
    <property type="entry name" value="Glycos_transf_1"/>
    <property type="match status" value="2"/>
</dbReference>
<dbReference type="AlphaFoldDB" id="A0A1M5LM41"/>
<evidence type="ECO:0000259" key="2">
    <source>
        <dbReference type="Pfam" id="PF00534"/>
    </source>
</evidence>
<keyword evidence="5" id="KW-1185">Reference proteome</keyword>
<dbReference type="PANTHER" id="PTHR12526">
    <property type="entry name" value="GLYCOSYLTRANSFERASE"/>
    <property type="match status" value="1"/>
</dbReference>
<gene>
    <name evidence="4" type="ORF">SAMN05444483_1214</name>
</gene>
<dbReference type="OrthoDB" id="1395864at2"/>
<feature type="domain" description="Glycosyl transferase family 1" evidence="2">
    <location>
        <begin position="631"/>
        <end position="784"/>
    </location>
</feature>
<keyword evidence="4" id="KW-0808">Transferase</keyword>
<reference evidence="5" key="1">
    <citation type="submission" date="2016-11" db="EMBL/GenBank/DDBJ databases">
        <authorList>
            <person name="Varghese N."/>
            <person name="Submissions S."/>
        </authorList>
    </citation>
    <scope>NUCLEOTIDE SEQUENCE [LARGE SCALE GENOMIC DNA]</scope>
    <source>
        <strain evidence="5">DSM 24579</strain>
    </source>
</reference>
<dbReference type="SUPFAM" id="SSF53756">
    <property type="entry name" value="UDP-Glycosyltransferase/glycogen phosphorylase"/>
    <property type="match status" value="2"/>
</dbReference>
<proteinExistence type="predicted"/>
<dbReference type="Gene3D" id="3.40.50.2000">
    <property type="entry name" value="Glycogen Phosphorylase B"/>
    <property type="match status" value="3"/>
</dbReference>
<dbReference type="CDD" id="cd03801">
    <property type="entry name" value="GT4_PimA-like"/>
    <property type="match status" value="1"/>
</dbReference>
<feature type="domain" description="Glycosyltransferase subfamily 4-like N-terminal" evidence="3">
    <location>
        <begin position="472"/>
        <end position="623"/>
    </location>
</feature>